<reference evidence="11 12" key="1">
    <citation type="submission" date="2019-01" db="EMBL/GenBank/DDBJ databases">
        <authorList>
            <person name="Sayadi A."/>
        </authorList>
    </citation>
    <scope>NUCLEOTIDE SEQUENCE [LARGE SCALE GENOMIC DNA]</scope>
</reference>
<accession>A0A653C5D6</accession>
<dbReference type="PIRSF" id="PIRSF005813">
    <property type="entry name" value="MSH2"/>
    <property type="match status" value="1"/>
</dbReference>
<dbReference type="Pfam" id="PF01624">
    <property type="entry name" value="MutS_I"/>
    <property type="match status" value="1"/>
</dbReference>
<keyword evidence="12" id="KW-1185">Reference proteome</keyword>
<dbReference type="PANTHER" id="PTHR11361">
    <property type="entry name" value="DNA MISMATCH REPAIR PROTEIN MUTS FAMILY MEMBER"/>
    <property type="match status" value="1"/>
</dbReference>
<dbReference type="OrthoDB" id="295033at2759"/>
<evidence type="ECO:0000256" key="4">
    <source>
        <dbReference type="ARBA" id="ARBA00022763"/>
    </source>
</evidence>
<keyword evidence="4 9" id="KW-0227">DNA damage</keyword>
<dbReference type="InterPro" id="IPR007696">
    <property type="entry name" value="DNA_mismatch_repair_MutS_core"/>
</dbReference>
<protein>
    <recommendedName>
        <fullName evidence="10">DNA mismatch repair proteins mutS family domain-containing protein</fullName>
    </recommendedName>
</protein>
<dbReference type="PANTHER" id="PTHR11361:SF35">
    <property type="entry name" value="DNA MISMATCH REPAIR PROTEIN MSH2"/>
    <property type="match status" value="1"/>
</dbReference>
<evidence type="ECO:0000256" key="6">
    <source>
        <dbReference type="ARBA" id="ARBA00023125"/>
    </source>
</evidence>
<evidence type="ECO:0000256" key="7">
    <source>
        <dbReference type="ARBA" id="ARBA00023204"/>
    </source>
</evidence>
<feature type="domain" description="DNA mismatch repair proteins mutS family" evidence="10">
    <location>
        <begin position="736"/>
        <end position="752"/>
    </location>
</feature>
<dbReference type="SUPFAM" id="SSF48334">
    <property type="entry name" value="DNA repair protein MutS, domain III"/>
    <property type="match status" value="1"/>
</dbReference>
<dbReference type="GO" id="GO:0005524">
    <property type="term" value="F:ATP binding"/>
    <property type="evidence" value="ECO:0007669"/>
    <property type="project" value="UniProtKB-KW"/>
</dbReference>
<dbReference type="InterPro" id="IPR000432">
    <property type="entry name" value="DNA_mismatch_repair_MutS_C"/>
</dbReference>
<evidence type="ECO:0000259" key="10">
    <source>
        <dbReference type="PROSITE" id="PS00486"/>
    </source>
</evidence>
<evidence type="ECO:0000256" key="5">
    <source>
        <dbReference type="ARBA" id="ARBA00022840"/>
    </source>
</evidence>
<dbReference type="InterPro" id="IPR007860">
    <property type="entry name" value="DNA_mmatch_repair_MutS_con_dom"/>
</dbReference>
<evidence type="ECO:0000256" key="8">
    <source>
        <dbReference type="ARBA" id="ARBA00023242"/>
    </source>
</evidence>
<dbReference type="AlphaFoldDB" id="A0A653C5D6"/>
<comment type="function">
    <text evidence="9">Component of the post-replicative DNA mismatch repair system (MMR).</text>
</comment>
<evidence type="ECO:0000313" key="12">
    <source>
        <dbReference type="Proteomes" id="UP000410492"/>
    </source>
</evidence>
<dbReference type="InterPro" id="IPR011184">
    <property type="entry name" value="DNA_mismatch_repair_Msh2"/>
</dbReference>
<dbReference type="GO" id="GO:0030983">
    <property type="term" value="F:mismatched DNA binding"/>
    <property type="evidence" value="ECO:0007669"/>
    <property type="project" value="InterPro"/>
</dbReference>
<dbReference type="PROSITE" id="PS00486">
    <property type="entry name" value="DNA_MISMATCH_REPAIR_2"/>
    <property type="match status" value="1"/>
</dbReference>
<dbReference type="InterPro" id="IPR007695">
    <property type="entry name" value="DNA_mismatch_repair_MutS-lik_N"/>
</dbReference>
<dbReference type="FunFam" id="3.30.420.110:FF:000002">
    <property type="entry name" value="DNA mismatch repair protein"/>
    <property type="match status" value="1"/>
</dbReference>
<sequence>MSNTNFKALSLEPHQQQEFVRFFFNMPEKPPSTVRFFNRGEFYTVHGDDATLASSCRSLQIKFMGSKPQLSYVCLNKVVFESLLRDLLLFKQYRVEVYTRSNQGKSTNDWKCEFKGSPGNLTQFEEVLFETSTIEFSNWVMAVKVVQNRDIAIACVNIPEGRFTVCEIQDNESFSELEGIIAQITPHEAIMPIGDSAELNTIKSLFDRNGILVAKLKKTDFACNDILQDLNRLLFFFEDQQRNAAAFPETNLKEAMGCVNALITFLDLIKDDKNFNQFKISTIETNRFVRLDLAALQALNVLPKPGTKTTSGGAAVSKNSSLKGLLDNCVTSQGRRLLEQWIKQPLRDYNLINERLDVVASLIKDPNTRSVIVKEMLPRMSDLMPLARKLLSKRANLQDCYRVYQTVMNLPRLIKTLTDMEYHCIKSTIADPLQDIAADMQNYLAMIQQTLDLDLVDRGEFLVKPSYDDDLRALHEQKEELISKMHKVLRRVADDLELEVGKTVKLDYTEQHGYFLRVTLKEEQALRKRKNYTIITTIKGGVRFTNDKLSSLNEEYRTLKTRYIEQQKYITEEIFEVASGYANSLKTINMYVAKLDVLASFATAAINARIPYVRPKIHKEGSGILKLKKLRHPCIEDQSHISYIPNDVEFDKNDKIMYMITGPNMCGKSTYIRSVGACVLMAQIGSFVPCEEAEISLVDGILVRVGADDCQLKGISTFMLEMIETSSIIRTATDKSLVIIDELGRGTSTYDGCGIAWAIAEHLVQNIKSFSLFATHFHELSRLAEENDNVENLHVTAVVTESTITPLYQVRKGECDKSYGIYCARMVGFPEDVIKEAVDYQTKLEDLEGMKYINNFEQPIKRKLIKEADVVIKDSLSKLEALIDEGNQDEEAILEKWKSELNSHDNLFLKGLIS</sequence>
<organism evidence="11 12">
    <name type="scientific">Callosobruchus maculatus</name>
    <name type="common">Southern cowpea weevil</name>
    <name type="synonym">Pulse bruchid</name>
    <dbReference type="NCBI Taxonomy" id="64391"/>
    <lineage>
        <taxon>Eukaryota</taxon>
        <taxon>Metazoa</taxon>
        <taxon>Ecdysozoa</taxon>
        <taxon>Arthropoda</taxon>
        <taxon>Hexapoda</taxon>
        <taxon>Insecta</taxon>
        <taxon>Pterygota</taxon>
        <taxon>Neoptera</taxon>
        <taxon>Endopterygota</taxon>
        <taxon>Coleoptera</taxon>
        <taxon>Polyphaga</taxon>
        <taxon>Cucujiformia</taxon>
        <taxon>Chrysomeloidea</taxon>
        <taxon>Chrysomelidae</taxon>
        <taxon>Bruchinae</taxon>
        <taxon>Bruchini</taxon>
        <taxon>Callosobruchus</taxon>
    </lineage>
</organism>
<evidence type="ECO:0000256" key="3">
    <source>
        <dbReference type="ARBA" id="ARBA00022741"/>
    </source>
</evidence>
<name>A0A653C5D6_CALMS</name>
<dbReference type="Pfam" id="PF05188">
    <property type="entry name" value="MutS_II"/>
    <property type="match status" value="1"/>
</dbReference>
<dbReference type="Gene3D" id="3.40.1170.10">
    <property type="entry name" value="DNA repair protein MutS, domain I"/>
    <property type="match status" value="1"/>
</dbReference>
<keyword evidence="7 9" id="KW-0234">DNA repair</keyword>
<dbReference type="GO" id="GO:0043570">
    <property type="term" value="P:maintenance of DNA repeat elements"/>
    <property type="evidence" value="ECO:0007669"/>
    <property type="project" value="UniProtKB-ARBA"/>
</dbReference>
<dbReference type="Pfam" id="PF05192">
    <property type="entry name" value="MutS_III"/>
    <property type="match status" value="1"/>
</dbReference>
<dbReference type="InterPro" id="IPR027417">
    <property type="entry name" value="P-loop_NTPase"/>
</dbReference>
<dbReference type="Proteomes" id="UP000410492">
    <property type="component" value="Unassembled WGS sequence"/>
</dbReference>
<comment type="similarity">
    <text evidence="2 9">Belongs to the DNA mismatch repair MutS family.</text>
</comment>
<evidence type="ECO:0000256" key="9">
    <source>
        <dbReference type="RuleBase" id="RU003756"/>
    </source>
</evidence>
<dbReference type="Gene3D" id="1.10.1420.10">
    <property type="match status" value="2"/>
</dbReference>
<dbReference type="GO" id="GO:0140664">
    <property type="term" value="F:ATP-dependent DNA damage sensor activity"/>
    <property type="evidence" value="ECO:0007669"/>
    <property type="project" value="InterPro"/>
</dbReference>
<dbReference type="Gene3D" id="3.40.50.300">
    <property type="entry name" value="P-loop containing nucleotide triphosphate hydrolases"/>
    <property type="match status" value="1"/>
</dbReference>
<keyword evidence="6 9" id="KW-0238">DNA-binding</keyword>
<dbReference type="NCBIfam" id="NF003810">
    <property type="entry name" value="PRK05399.1"/>
    <property type="match status" value="1"/>
</dbReference>
<dbReference type="InterPro" id="IPR007861">
    <property type="entry name" value="DNA_mismatch_repair_MutS_clamp"/>
</dbReference>
<evidence type="ECO:0000313" key="11">
    <source>
        <dbReference type="EMBL" id="VEN43102.1"/>
    </source>
</evidence>
<evidence type="ECO:0000256" key="2">
    <source>
        <dbReference type="ARBA" id="ARBA00006271"/>
    </source>
</evidence>
<dbReference type="SUPFAM" id="SSF53150">
    <property type="entry name" value="DNA repair protein MutS, domain II"/>
    <property type="match status" value="1"/>
</dbReference>
<dbReference type="Pfam" id="PF05190">
    <property type="entry name" value="MutS_IV"/>
    <property type="match status" value="1"/>
</dbReference>
<keyword evidence="3 9" id="KW-0547">Nucleotide-binding</keyword>
<dbReference type="EMBL" id="CAACVG010007005">
    <property type="protein sequence ID" value="VEN43102.1"/>
    <property type="molecule type" value="Genomic_DNA"/>
</dbReference>
<keyword evidence="5" id="KW-0067">ATP-binding</keyword>
<dbReference type="SMART" id="SM00533">
    <property type="entry name" value="MUTSd"/>
    <property type="match status" value="1"/>
</dbReference>
<dbReference type="FunFam" id="3.40.50.300:FF:001115">
    <property type="entry name" value="DNA mismatch repair protein MSH2"/>
    <property type="match status" value="1"/>
</dbReference>
<dbReference type="GO" id="GO:0006312">
    <property type="term" value="P:mitotic recombination"/>
    <property type="evidence" value="ECO:0007669"/>
    <property type="project" value="TreeGrafter"/>
</dbReference>
<proteinExistence type="inferred from homology"/>
<dbReference type="InterPro" id="IPR036678">
    <property type="entry name" value="MutS_con_dom_sf"/>
</dbReference>
<dbReference type="GO" id="GO:0032301">
    <property type="term" value="C:MutSalpha complex"/>
    <property type="evidence" value="ECO:0007669"/>
    <property type="project" value="TreeGrafter"/>
</dbReference>
<evidence type="ECO:0000256" key="1">
    <source>
        <dbReference type="ARBA" id="ARBA00004123"/>
    </source>
</evidence>
<dbReference type="InterPro" id="IPR036187">
    <property type="entry name" value="DNA_mismatch_repair_MutS_sf"/>
</dbReference>
<dbReference type="Gene3D" id="3.30.420.110">
    <property type="entry name" value="MutS, connector domain"/>
    <property type="match status" value="1"/>
</dbReference>
<comment type="subcellular location">
    <subcellularLocation>
        <location evidence="1">Nucleus</location>
    </subcellularLocation>
</comment>
<gene>
    <name evidence="11" type="ORF">CALMAC_LOCUS6360</name>
</gene>
<dbReference type="GO" id="GO:0006298">
    <property type="term" value="P:mismatch repair"/>
    <property type="evidence" value="ECO:0007669"/>
    <property type="project" value="InterPro"/>
</dbReference>
<dbReference type="SUPFAM" id="SSF52540">
    <property type="entry name" value="P-loop containing nucleoside triphosphate hydrolases"/>
    <property type="match status" value="1"/>
</dbReference>
<dbReference type="Pfam" id="PF00488">
    <property type="entry name" value="MutS_V"/>
    <property type="match status" value="1"/>
</dbReference>
<dbReference type="InterPro" id="IPR045076">
    <property type="entry name" value="MutS"/>
</dbReference>
<dbReference type="InterPro" id="IPR016151">
    <property type="entry name" value="DNA_mismatch_repair_MutS_N"/>
</dbReference>
<dbReference type="SMART" id="SM00534">
    <property type="entry name" value="MUTSac"/>
    <property type="match status" value="1"/>
</dbReference>
<keyword evidence="8" id="KW-0539">Nucleus</keyword>